<name>A0A6C0EY25_9ZZZZ</name>
<accession>A0A6C0EY25</accession>
<sequence>MSTKINQSKEDQIQDLHNQINLLLLKYDDVYLTKKEQNKILDQIEDIRNKQNAIYLAIEHSLLCFLKNIIDYSL</sequence>
<protein>
    <submittedName>
        <fullName evidence="1">Uncharacterized protein</fullName>
    </submittedName>
</protein>
<organism evidence="1">
    <name type="scientific">viral metagenome</name>
    <dbReference type="NCBI Taxonomy" id="1070528"/>
    <lineage>
        <taxon>unclassified sequences</taxon>
        <taxon>metagenomes</taxon>
        <taxon>organismal metagenomes</taxon>
    </lineage>
</organism>
<dbReference type="EMBL" id="MN738980">
    <property type="protein sequence ID" value="QHT33908.1"/>
    <property type="molecule type" value="Genomic_DNA"/>
</dbReference>
<evidence type="ECO:0000313" key="1">
    <source>
        <dbReference type="EMBL" id="QHT33908.1"/>
    </source>
</evidence>
<dbReference type="AlphaFoldDB" id="A0A6C0EY25"/>
<reference evidence="1" key="1">
    <citation type="journal article" date="2020" name="Nature">
        <title>Giant virus diversity and host interactions through global metagenomics.</title>
        <authorList>
            <person name="Schulz F."/>
            <person name="Roux S."/>
            <person name="Paez-Espino D."/>
            <person name="Jungbluth S."/>
            <person name="Walsh D.A."/>
            <person name="Denef V.J."/>
            <person name="McMahon K.D."/>
            <person name="Konstantinidis K.T."/>
            <person name="Eloe-Fadrosh E.A."/>
            <person name="Kyrpides N.C."/>
            <person name="Woyke T."/>
        </authorList>
    </citation>
    <scope>NUCLEOTIDE SEQUENCE</scope>
    <source>
        <strain evidence="1">GVMAG-M-3300009161-52</strain>
    </source>
</reference>
<proteinExistence type="predicted"/>